<comment type="caution">
    <text evidence="3">The sequence shown here is derived from an EMBL/GenBank/DDBJ whole genome shotgun (WGS) entry which is preliminary data.</text>
</comment>
<gene>
    <name evidence="3" type="ORF">OTU49_014264</name>
</gene>
<keyword evidence="2" id="KW-1133">Transmembrane helix</keyword>
<name>A0AAW0YHR0_CHEQU</name>
<dbReference type="AlphaFoldDB" id="A0AAW0YHR0"/>
<evidence type="ECO:0000313" key="4">
    <source>
        <dbReference type="Proteomes" id="UP001445076"/>
    </source>
</evidence>
<evidence type="ECO:0008006" key="5">
    <source>
        <dbReference type="Google" id="ProtNLM"/>
    </source>
</evidence>
<keyword evidence="2" id="KW-0812">Transmembrane</keyword>
<keyword evidence="4" id="KW-1185">Reference proteome</keyword>
<dbReference type="Proteomes" id="UP001445076">
    <property type="component" value="Unassembled WGS sequence"/>
</dbReference>
<organism evidence="3 4">
    <name type="scientific">Cherax quadricarinatus</name>
    <name type="common">Australian red claw crayfish</name>
    <dbReference type="NCBI Taxonomy" id="27406"/>
    <lineage>
        <taxon>Eukaryota</taxon>
        <taxon>Metazoa</taxon>
        <taxon>Ecdysozoa</taxon>
        <taxon>Arthropoda</taxon>
        <taxon>Crustacea</taxon>
        <taxon>Multicrustacea</taxon>
        <taxon>Malacostraca</taxon>
        <taxon>Eumalacostraca</taxon>
        <taxon>Eucarida</taxon>
        <taxon>Decapoda</taxon>
        <taxon>Pleocyemata</taxon>
        <taxon>Astacidea</taxon>
        <taxon>Parastacoidea</taxon>
        <taxon>Parastacidae</taxon>
        <taxon>Cherax</taxon>
    </lineage>
</organism>
<dbReference type="InterPro" id="IPR052728">
    <property type="entry name" value="O2_lipid_transport_reg"/>
</dbReference>
<feature type="transmembrane region" description="Helical" evidence="2">
    <location>
        <begin position="149"/>
        <end position="166"/>
    </location>
</feature>
<protein>
    <recommendedName>
        <fullName evidence="5">Nose resistant to fluoxetine protein 6</fullName>
    </recommendedName>
</protein>
<dbReference type="PANTHER" id="PTHR11161">
    <property type="entry name" value="O-ACYLTRANSFERASE"/>
    <property type="match status" value="1"/>
</dbReference>
<reference evidence="3 4" key="1">
    <citation type="journal article" date="2024" name="BMC Genomics">
        <title>Genome assembly of redclaw crayfish (Cherax quadricarinatus) provides insights into its immune adaptation and hypoxia tolerance.</title>
        <authorList>
            <person name="Liu Z."/>
            <person name="Zheng J."/>
            <person name="Li H."/>
            <person name="Fang K."/>
            <person name="Wang S."/>
            <person name="He J."/>
            <person name="Zhou D."/>
            <person name="Weng S."/>
            <person name="Chi M."/>
            <person name="Gu Z."/>
            <person name="He J."/>
            <person name="Li F."/>
            <person name="Wang M."/>
        </authorList>
    </citation>
    <scope>NUCLEOTIDE SEQUENCE [LARGE SCALE GENOMIC DNA]</scope>
    <source>
        <strain evidence="3">ZL_2023a</strain>
    </source>
</reference>
<feature type="transmembrane region" description="Helical" evidence="2">
    <location>
        <begin position="111"/>
        <end position="129"/>
    </location>
</feature>
<evidence type="ECO:0000256" key="1">
    <source>
        <dbReference type="SAM" id="MobiDB-lite"/>
    </source>
</evidence>
<feature type="transmembrane region" description="Helical" evidence="2">
    <location>
        <begin position="78"/>
        <end position="99"/>
    </location>
</feature>
<dbReference type="EMBL" id="JARKIK010000006">
    <property type="protein sequence ID" value="KAK8751338.1"/>
    <property type="molecule type" value="Genomic_DNA"/>
</dbReference>
<feature type="transmembrane region" description="Helical" evidence="2">
    <location>
        <begin position="35"/>
        <end position="58"/>
    </location>
</feature>
<feature type="region of interest" description="Disordered" evidence="1">
    <location>
        <begin position="182"/>
        <end position="222"/>
    </location>
</feature>
<keyword evidence="2" id="KW-0472">Membrane</keyword>
<evidence type="ECO:0000313" key="3">
    <source>
        <dbReference type="EMBL" id="KAK8751338.1"/>
    </source>
</evidence>
<proteinExistence type="predicted"/>
<dbReference type="PANTHER" id="PTHR11161:SF0">
    <property type="entry name" value="O-ACYLTRANSFERASE LIKE PROTEIN"/>
    <property type="match status" value="1"/>
</dbReference>
<accession>A0AAW0YHR0</accession>
<sequence>MPWCRAGPWLVGIWLGYLIYNQGSKKATLEKWQVVAGWTAAVITGFLVVFGIWSYNTVPPMVEYDVVTQVVYGGLHRYAWACAVAWVIYASHNGYGGLVNEFLSHPVWQPLSRLTFTLYLVALTLQNLISYNSKIPYYFTHLNKVIETVGALVISGLLASVVYLTVEAPIIGLERCLLTPPDRTRKTPEDESTLSGQDNLAFKTETEDSVGVNTDLGSPDEV</sequence>
<feature type="transmembrane region" description="Helical" evidence="2">
    <location>
        <begin position="6"/>
        <end position="23"/>
    </location>
</feature>
<evidence type="ECO:0000256" key="2">
    <source>
        <dbReference type="SAM" id="Phobius"/>
    </source>
</evidence>